<organism evidence="1 2">
    <name type="scientific">Achromobacter spanius</name>
    <dbReference type="NCBI Taxonomy" id="217203"/>
    <lineage>
        <taxon>Bacteria</taxon>
        <taxon>Pseudomonadati</taxon>
        <taxon>Pseudomonadota</taxon>
        <taxon>Betaproteobacteria</taxon>
        <taxon>Burkholderiales</taxon>
        <taxon>Alcaligenaceae</taxon>
        <taxon>Achromobacter</taxon>
    </lineage>
</organism>
<name>A0AA42S7G5_9BURK</name>
<reference evidence="1" key="1">
    <citation type="submission" date="2022-09" db="EMBL/GenBank/DDBJ databases">
        <title>Intensive care unit water sources are persistently colonized with multi-drug resistant bacteria and are the site of extensive horizontal gene transfer of antibiotic resistance genes.</title>
        <authorList>
            <person name="Diorio-Toth L."/>
        </authorList>
    </citation>
    <scope>NUCLEOTIDE SEQUENCE</scope>
    <source>
        <strain evidence="1">GD03843</strain>
    </source>
</reference>
<dbReference type="AlphaFoldDB" id="A0AA42S7G5"/>
<gene>
    <name evidence="1" type="ORF">N5D93_31520</name>
</gene>
<dbReference type="RefSeq" id="WP_279997705.1">
    <property type="nucleotide sequence ID" value="NZ_JAOCDZ010000046.1"/>
</dbReference>
<dbReference type="Proteomes" id="UP001161094">
    <property type="component" value="Unassembled WGS sequence"/>
</dbReference>
<protein>
    <submittedName>
        <fullName evidence="1">Uncharacterized protein</fullName>
    </submittedName>
</protein>
<sequence length="110" mass="12862">MPPITPLGKPLSQNPLMNSSVPLSPASTVAGDQPISAFQWVSLFKAAWTWIVRPLWYICFKWPAMMVLPSAASRAGREERLNKFWKDHNQQMDDEWRREYNDSQDRDRNR</sequence>
<comment type="caution">
    <text evidence="1">The sequence shown here is derived from an EMBL/GenBank/DDBJ whole genome shotgun (WGS) entry which is preliminary data.</text>
</comment>
<evidence type="ECO:0000313" key="1">
    <source>
        <dbReference type="EMBL" id="MDH0740365.1"/>
    </source>
</evidence>
<proteinExistence type="predicted"/>
<dbReference type="EMBL" id="JAOCDZ010000046">
    <property type="protein sequence ID" value="MDH0740365.1"/>
    <property type="molecule type" value="Genomic_DNA"/>
</dbReference>
<accession>A0AA42S7G5</accession>
<evidence type="ECO:0000313" key="2">
    <source>
        <dbReference type="Proteomes" id="UP001161094"/>
    </source>
</evidence>